<dbReference type="PIRSF" id="PIRSF004923">
    <property type="entry name" value="RseC"/>
    <property type="match status" value="1"/>
</dbReference>
<dbReference type="OrthoDB" id="9795854at2"/>
<dbReference type="KEGG" id="ome:OLMES_1240"/>
<keyword evidence="1" id="KW-0812">Transmembrane</keyword>
<keyword evidence="1" id="KW-0472">Membrane</keyword>
<organism evidence="2 3">
    <name type="scientific">Oleiphilus messinensis</name>
    <dbReference type="NCBI Taxonomy" id="141451"/>
    <lineage>
        <taxon>Bacteria</taxon>
        <taxon>Pseudomonadati</taxon>
        <taxon>Pseudomonadota</taxon>
        <taxon>Gammaproteobacteria</taxon>
        <taxon>Oceanospirillales</taxon>
        <taxon>Oleiphilaceae</taxon>
        <taxon>Oleiphilus</taxon>
    </lineage>
</organism>
<feature type="transmembrane region" description="Helical" evidence="1">
    <location>
        <begin position="79"/>
        <end position="99"/>
    </location>
</feature>
<dbReference type="PANTHER" id="PTHR35867:SF1">
    <property type="entry name" value="PROTEIN RSEC"/>
    <property type="match status" value="1"/>
</dbReference>
<gene>
    <name evidence="2" type="ORF">OLMES_1240</name>
</gene>
<dbReference type="RefSeq" id="WP_087460441.1">
    <property type="nucleotide sequence ID" value="NZ_CP021425.1"/>
</dbReference>
<accession>A0A1Y0I4B7</accession>
<dbReference type="EMBL" id="CP021425">
    <property type="protein sequence ID" value="ARU55322.1"/>
    <property type="molecule type" value="Genomic_DNA"/>
</dbReference>
<dbReference type="InterPro" id="IPR007359">
    <property type="entry name" value="SigmaE_reg_RseC_MucC"/>
</dbReference>
<dbReference type="Proteomes" id="UP000196027">
    <property type="component" value="Chromosome"/>
</dbReference>
<reference evidence="2 3" key="1">
    <citation type="submission" date="2017-05" db="EMBL/GenBank/DDBJ databases">
        <title>Genomic insights into alkan degradation activity of Oleiphilus messinensis.</title>
        <authorList>
            <person name="Kozyavkin S.A."/>
            <person name="Slesarev A.I."/>
            <person name="Golyshin P.N."/>
            <person name="Korzhenkov A."/>
            <person name="Golyshina O.N."/>
            <person name="Toshchakov S.V."/>
        </authorList>
    </citation>
    <scope>NUCLEOTIDE SEQUENCE [LARGE SCALE GENOMIC DNA]</scope>
    <source>
        <strain evidence="2 3">ME102</strain>
    </source>
</reference>
<dbReference type="InterPro" id="IPR026268">
    <property type="entry name" value="RseC"/>
</dbReference>
<evidence type="ECO:0000256" key="1">
    <source>
        <dbReference type="SAM" id="Phobius"/>
    </source>
</evidence>
<evidence type="ECO:0000313" key="3">
    <source>
        <dbReference type="Proteomes" id="UP000196027"/>
    </source>
</evidence>
<evidence type="ECO:0000313" key="2">
    <source>
        <dbReference type="EMBL" id="ARU55322.1"/>
    </source>
</evidence>
<dbReference type="Pfam" id="PF04246">
    <property type="entry name" value="RseC_MucC"/>
    <property type="match status" value="1"/>
</dbReference>
<protein>
    <submittedName>
        <fullName evidence="2">Positive regulator of sigma E, RseC/MucC</fullName>
    </submittedName>
</protein>
<name>A0A1Y0I4B7_9GAMM</name>
<sequence>MIEETGKVVAVDGNSIWVLVARQSSCSTCSAKSTCGQSALSELTQGQQTQLKVRNHLGCQVGDTVTIGIPEQAMLKASALIYLLPIVFMLVFAVCADLAKASEAITAVSGLIGLIAGLGAAHLWSGRLANRQEFEPHLIRQSRVLQTDYQSLS</sequence>
<feature type="transmembrane region" description="Helical" evidence="1">
    <location>
        <begin position="105"/>
        <end position="124"/>
    </location>
</feature>
<dbReference type="AlphaFoldDB" id="A0A1Y0I4B7"/>
<dbReference type="PANTHER" id="PTHR35867">
    <property type="entry name" value="PROTEIN RSEC"/>
    <property type="match status" value="1"/>
</dbReference>
<keyword evidence="1" id="KW-1133">Transmembrane helix</keyword>
<keyword evidence="3" id="KW-1185">Reference proteome</keyword>
<proteinExistence type="predicted"/>